<feature type="compositionally biased region" description="Basic residues" evidence="5">
    <location>
        <begin position="335"/>
        <end position="346"/>
    </location>
</feature>
<evidence type="ECO:0000313" key="8">
    <source>
        <dbReference type="Proteomes" id="UP001164286"/>
    </source>
</evidence>
<dbReference type="InterPro" id="IPR001214">
    <property type="entry name" value="SET_dom"/>
</dbReference>
<feature type="compositionally biased region" description="Acidic residues" evidence="5">
    <location>
        <begin position="917"/>
        <end position="929"/>
    </location>
</feature>
<feature type="compositionally biased region" description="Polar residues" evidence="5">
    <location>
        <begin position="835"/>
        <end position="853"/>
    </location>
</feature>
<evidence type="ECO:0000256" key="5">
    <source>
        <dbReference type="SAM" id="MobiDB-lite"/>
    </source>
</evidence>
<dbReference type="SUPFAM" id="SSF57903">
    <property type="entry name" value="FYVE/PHD zinc finger"/>
    <property type="match status" value="1"/>
</dbReference>
<dbReference type="EMBL" id="JAKWFO010000005">
    <property type="protein sequence ID" value="KAI9635673.1"/>
    <property type="molecule type" value="Genomic_DNA"/>
</dbReference>
<dbReference type="PROSITE" id="PS50280">
    <property type="entry name" value="SET"/>
    <property type="match status" value="1"/>
</dbReference>
<accession>A0AA38H8B4</accession>
<dbReference type="SMART" id="SM00317">
    <property type="entry name" value="SET"/>
    <property type="match status" value="1"/>
</dbReference>
<organism evidence="7 8">
    <name type="scientific">Dioszegia hungarica</name>
    <dbReference type="NCBI Taxonomy" id="4972"/>
    <lineage>
        <taxon>Eukaryota</taxon>
        <taxon>Fungi</taxon>
        <taxon>Dikarya</taxon>
        <taxon>Basidiomycota</taxon>
        <taxon>Agaricomycotina</taxon>
        <taxon>Tremellomycetes</taxon>
        <taxon>Tremellales</taxon>
        <taxon>Bulleribasidiaceae</taxon>
        <taxon>Dioszegia</taxon>
    </lineage>
</organism>
<feature type="compositionally biased region" description="Basic and acidic residues" evidence="5">
    <location>
        <begin position="892"/>
        <end position="902"/>
    </location>
</feature>
<protein>
    <recommendedName>
        <fullName evidence="6">SET domain-containing protein</fullName>
    </recommendedName>
</protein>
<feature type="region of interest" description="Disordered" evidence="5">
    <location>
        <begin position="764"/>
        <end position="1105"/>
    </location>
</feature>
<dbReference type="PROSITE" id="PS01359">
    <property type="entry name" value="ZF_PHD_1"/>
    <property type="match status" value="1"/>
</dbReference>
<dbReference type="SUPFAM" id="SSF82199">
    <property type="entry name" value="SET domain"/>
    <property type="match status" value="1"/>
</dbReference>
<evidence type="ECO:0000256" key="4">
    <source>
        <dbReference type="ARBA" id="ARBA00022853"/>
    </source>
</evidence>
<name>A0AA38H8B4_9TREE</name>
<dbReference type="Pfam" id="PF00856">
    <property type="entry name" value="SET"/>
    <property type="match status" value="1"/>
</dbReference>
<evidence type="ECO:0000256" key="3">
    <source>
        <dbReference type="ARBA" id="ARBA00022833"/>
    </source>
</evidence>
<feature type="compositionally biased region" description="Low complexity" evidence="5">
    <location>
        <begin position="1207"/>
        <end position="1224"/>
    </location>
</feature>
<feature type="region of interest" description="Disordered" evidence="5">
    <location>
        <begin position="1"/>
        <end position="187"/>
    </location>
</feature>
<feature type="compositionally biased region" description="Acidic residues" evidence="5">
    <location>
        <begin position="777"/>
        <end position="790"/>
    </location>
</feature>
<feature type="compositionally biased region" description="Low complexity" evidence="5">
    <location>
        <begin position="144"/>
        <end position="161"/>
    </location>
</feature>
<reference evidence="7" key="1">
    <citation type="journal article" date="2022" name="G3 (Bethesda)">
        <title>High quality genome of the basidiomycete yeast Dioszegia hungarica PDD-24b-2 isolated from cloud water.</title>
        <authorList>
            <person name="Jarrige D."/>
            <person name="Haridas S."/>
            <person name="Bleykasten-Grosshans C."/>
            <person name="Joly M."/>
            <person name="Nadalig T."/>
            <person name="Sancelme M."/>
            <person name="Vuilleumier S."/>
            <person name="Grigoriev I.V."/>
            <person name="Amato P."/>
            <person name="Bringel F."/>
        </authorList>
    </citation>
    <scope>NUCLEOTIDE SEQUENCE</scope>
    <source>
        <strain evidence="7">PDD-24b-2</strain>
    </source>
</reference>
<proteinExistence type="predicted"/>
<evidence type="ECO:0000256" key="1">
    <source>
        <dbReference type="ARBA" id="ARBA00022723"/>
    </source>
</evidence>
<evidence type="ECO:0000256" key="2">
    <source>
        <dbReference type="ARBA" id="ARBA00022771"/>
    </source>
</evidence>
<keyword evidence="3" id="KW-0862">Zinc</keyword>
<dbReference type="InterPro" id="IPR019786">
    <property type="entry name" value="Zinc_finger_PHD-type_CS"/>
</dbReference>
<dbReference type="Gene3D" id="2.170.270.10">
    <property type="entry name" value="SET domain"/>
    <property type="match status" value="1"/>
</dbReference>
<dbReference type="GO" id="GO:0034967">
    <property type="term" value="C:Set3 complex"/>
    <property type="evidence" value="ECO:0007669"/>
    <property type="project" value="TreeGrafter"/>
</dbReference>
<dbReference type="GeneID" id="77732105"/>
<feature type="compositionally biased region" description="Polar residues" evidence="5">
    <location>
        <begin position="1311"/>
        <end position="1326"/>
    </location>
</feature>
<evidence type="ECO:0000313" key="7">
    <source>
        <dbReference type="EMBL" id="KAI9635673.1"/>
    </source>
</evidence>
<feature type="region of interest" description="Disordered" evidence="5">
    <location>
        <begin position="427"/>
        <end position="446"/>
    </location>
</feature>
<feature type="compositionally biased region" description="Basic and acidic residues" evidence="5">
    <location>
        <begin position="977"/>
        <end position="988"/>
    </location>
</feature>
<comment type="caution">
    <text evidence="7">The sequence shown here is derived from an EMBL/GenBank/DDBJ whole genome shotgun (WGS) entry which is preliminary data.</text>
</comment>
<dbReference type="Proteomes" id="UP001164286">
    <property type="component" value="Unassembled WGS sequence"/>
</dbReference>
<sequence>MAELHVAFAEEPIAGPSRLSPHPVSPRIPLTGDIEMDDPAATIPGEAPGSQADSSLEHGTQSQEAAELLLGFSTLEPRHDETPTLDPPSPAIPHTGLEPPRLVNDLAAPGTYPYTPPDQPHVNGDTPSITASASTYITQSHLQPVDPSSPAAPSPEAGPSKPKQKRKRTAANASSRRSSNDPARPLHFMGEENEIIRCICGIDEDDGLTIQCESCYAWQHAQCFGYSEAANTPEIYFCELCSPRPYDPGRAREVQVAAKEKRERERSGDMALGIGFPGVVGAAIVGVTMSGGIVPDKPKSRGKGKRARVGSVHEDGVDRAEKDGSPGSMAPPTAKPRRKPGPKPKQKTASMMIPHESTPGPSYYPSAAQTAAVAAAEAEDDYFRIEPWTLEYTPVSENIVRGREARRIMGKMYREWVDAEEDEEVLSTSTKRRSVAGPSGLPSPTETGLLRFSPDNIFPLPDYSTLAPPVPPATLLGPDLPSLGCPWFVKSISHSLSFLPLSYSETTPLPGSYTRPALYGVFSSESIHASHFIGEFRAEVLDCESYRKDPVNQYAVLGITKPHVHPIGPPVNLMLDARGYGCDLRFIRSGCHPNVVLRPLLFRSSESEPPKLRFGIFASEDVQKDDELVLSWAWDDSHIVHALRSLIHPTTLADGYPGRPAFAPSLPSSSPAVNGLLDKFEVVLTHLLGTFSSCACKSLGNCAIAQMRYLVEQRDDERSRAGRRGQRADLGSLVGAVRGWRRREEEMEGVRKWNLPEALEGRVWGKEEEERMSEQEQAAEVDVGEPEQEVQVEPVSRRESEEASEAITEMEEEEGGDGDIEMDVDEEEEEEGRATTPSVLTAPSRSHSRQQSGSASPLTSSPRPSTPPAPRPTVAPSSALTSAPRSRPRARPHPDSDDEHLSDATTATVPRSNSSGDEGDDGEADSEAEADTRPGKSNGPGVRVRRVLSPVVESNLPSPKAEQEEVKAGKARRIRKDGKEDKRFKRDPSGAGGSNKRQRNRILSSPPGSEDEAMDLPGRRRAEVDKEEMASSLFPDESGRDGNGDVEMEEAERLPTPPLPHRSPSPLPPKEATPPPPEPPKKVSLSEYLKNRKIQKKATDGGEMVNGDEAVTAAIVPPAVVVEPTPPAPAAAPLSVSFADVKPDIPAPSPQQGGFNMHDFLPSSRPQPPPAPSAAGPSSYGTPISESPRATPGPGSYAPRSEYFPLTSSTAPVAASAAGTPSTAFQPRTSSYTPRASASTDSEAPPSSLAVPSYVPRGSATPVEEPKPLPGVDDLPNGRDYGYSRNFGYNMSAPSRSVSSSTSAGGDDYPGTSTPASRSRQRSMSDSPVKPTISLPEQTSMPPPLPYREAPPHQQFSRQYTAASLSPEARTTGLPFRSPIDRTSPLPRLPPTGPKAQTPATQSVVLPPTGPRGSWQTPTSAHSAATPTSGGSGGAGTPHTPTTAPAPPLGPRGQYMPVPVPGMNGRGGFGGNMRFFEPRGAWRGRGMGRGHHISHGARGR</sequence>
<dbReference type="GO" id="GO:0006355">
    <property type="term" value="P:regulation of DNA-templated transcription"/>
    <property type="evidence" value="ECO:0007669"/>
    <property type="project" value="TreeGrafter"/>
</dbReference>
<dbReference type="PANTHER" id="PTHR46462:SF3">
    <property type="entry name" value="UPSET, ISOFORM A"/>
    <property type="match status" value="1"/>
</dbReference>
<dbReference type="RefSeq" id="XP_052945450.1">
    <property type="nucleotide sequence ID" value="XM_053092900.1"/>
</dbReference>
<gene>
    <name evidence="7" type="ORF">MKK02DRAFT_44371</name>
</gene>
<dbReference type="InterPro" id="IPR011011">
    <property type="entry name" value="Znf_FYVE_PHD"/>
</dbReference>
<keyword evidence="1" id="KW-0479">Metal-binding</keyword>
<feature type="compositionally biased region" description="Basic and acidic residues" evidence="5">
    <location>
        <begin position="311"/>
        <end position="324"/>
    </location>
</feature>
<feature type="compositionally biased region" description="Polar residues" evidence="5">
    <location>
        <begin position="1354"/>
        <end position="1364"/>
    </location>
</feature>
<dbReference type="GO" id="GO:0006325">
    <property type="term" value="P:chromatin organization"/>
    <property type="evidence" value="ECO:0007669"/>
    <property type="project" value="UniProtKB-KW"/>
</dbReference>
<dbReference type="SMART" id="SM00249">
    <property type="entry name" value="PHD"/>
    <property type="match status" value="1"/>
</dbReference>
<feature type="compositionally biased region" description="Pro residues" evidence="5">
    <location>
        <begin position="864"/>
        <end position="873"/>
    </location>
</feature>
<dbReference type="Pfam" id="PF20826">
    <property type="entry name" value="PHD_5"/>
    <property type="match status" value="1"/>
</dbReference>
<feature type="compositionally biased region" description="Polar residues" evidence="5">
    <location>
        <begin position="903"/>
        <end position="913"/>
    </location>
</feature>
<evidence type="ECO:0000259" key="6">
    <source>
        <dbReference type="PROSITE" id="PS50280"/>
    </source>
</evidence>
<feature type="compositionally biased region" description="Low complexity" evidence="5">
    <location>
        <begin position="854"/>
        <end position="863"/>
    </location>
</feature>
<feature type="compositionally biased region" description="Polar residues" evidence="5">
    <location>
        <begin position="1225"/>
        <end position="1242"/>
    </location>
</feature>
<feature type="compositionally biased region" description="Basic and acidic residues" evidence="5">
    <location>
        <begin position="1017"/>
        <end position="1029"/>
    </location>
</feature>
<dbReference type="Gene3D" id="3.30.40.10">
    <property type="entry name" value="Zinc/RING finger domain, C3HC4 (zinc finger)"/>
    <property type="match status" value="1"/>
</dbReference>
<dbReference type="InterPro" id="IPR046341">
    <property type="entry name" value="SET_dom_sf"/>
</dbReference>
<dbReference type="GO" id="GO:0008270">
    <property type="term" value="F:zinc ion binding"/>
    <property type="evidence" value="ECO:0007669"/>
    <property type="project" value="UniProtKB-KW"/>
</dbReference>
<dbReference type="GO" id="GO:0070210">
    <property type="term" value="C:Rpd3L-Expanded complex"/>
    <property type="evidence" value="ECO:0007669"/>
    <property type="project" value="TreeGrafter"/>
</dbReference>
<feature type="region of interest" description="Disordered" evidence="5">
    <location>
        <begin position="292"/>
        <end position="365"/>
    </location>
</feature>
<feature type="domain" description="SET" evidence="6">
    <location>
        <begin position="499"/>
        <end position="633"/>
    </location>
</feature>
<feature type="compositionally biased region" description="Low complexity" evidence="5">
    <location>
        <begin position="1417"/>
        <end position="1429"/>
    </location>
</feature>
<feature type="compositionally biased region" description="Polar residues" evidence="5">
    <location>
        <begin position="125"/>
        <end position="142"/>
    </location>
</feature>
<feature type="compositionally biased region" description="Low complexity" evidence="5">
    <location>
        <begin position="874"/>
        <end position="885"/>
    </location>
</feature>
<dbReference type="InterPro" id="IPR013083">
    <property type="entry name" value="Znf_RING/FYVE/PHD"/>
</dbReference>
<feature type="compositionally biased region" description="Basic and acidic residues" evidence="5">
    <location>
        <begin position="764"/>
        <end position="774"/>
    </location>
</feature>
<feature type="compositionally biased region" description="Acidic residues" evidence="5">
    <location>
        <begin position="802"/>
        <end position="831"/>
    </location>
</feature>
<feature type="compositionally biased region" description="Pro residues" evidence="5">
    <location>
        <begin position="1055"/>
        <end position="1078"/>
    </location>
</feature>
<feature type="compositionally biased region" description="Low complexity" evidence="5">
    <location>
        <begin position="170"/>
        <end position="185"/>
    </location>
</feature>
<feature type="region of interest" description="Disordered" evidence="5">
    <location>
        <begin position="1140"/>
        <end position="1455"/>
    </location>
</feature>
<feature type="compositionally biased region" description="Polar residues" evidence="5">
    <location>
        <begin position="51"/>
        <end position="64"/>
    </location>
</feature>
<keyword evidence="2" id="KW-0863">Zinc-finger</keyword>
<feature type="compositionally biased region" description="Low complexity" evidence="5">
    <location>
        <begin position="1292"/>
        <end position="1303"/>
    </location>
</feature>
<dbReference type="InterPro" id="IPR001965">
    <property type="entry name" value="Znf_PHD"/>
</dbReference>
<keyword evidence="4" id="KW-0156">Chromatin regulator</keyword>
<keyword evidence="8" id="KW-1185">Reference proteome</keyword>
<dbReference type="PANTHER" id="PTHR46462">
    <property type="entry name" value="UPSET, ISOFORM A"/>
    <property type="match status" value="1"/>
</dbReference>